<feature type="region of interest" description="Disordered" evidence="1">
    <location>
        <begin position="809"/>
        <end position="843"/>
    </location>
</feature>
<comment type="caution">
    <text evidence="3">The sequence shown here is derived from an EMBL/GenBank/DDBJ whole genome shotgun (WGS) entry which is preliminary data.</text>
</comment>
<dbReference type="InterPro" id="IPR038081">
    <property type="entry name" value="CalX-like_sf"/>
</dbReference>
<dbReference type="Pfam" id="PF08811">
    <property type="entry name" value="DUF1800"/>
    <property type="match status" value="2"/>
</dbReference>
<feature type="region of interest" description="Disordered" evidence="1">
    <location>
        <begin position="1480"/>
        <end position="1515"/>
    </location>
</feature>
<dbReference type="RefSeq" id="WP_200278689.1">
    <property type="nucleotide sequence ID" value="NZ_JAENII010000006.1"/>
</dbReference>
<dbReference type="Proteomes" id="UP000658278">
    <property type="component" value="Unassembled WGS sequence"/>
</dbReference>
<evidence type="ECO:0000313" key="4">
    <source>
        <dbReference type="Proteomes" id="UP000658278"/>
    </source>
</evidence>
<feature type="domain" description="PA14" evidence="2">
    <location>
        <begin position="160"/>
        <end position="316"/>
    </location>
</feature>
<dbReference type="SUPFAM" id="SSF56988">
    <property type="entry name" value="Anthrax protective antigen"/>
    <property type="match status" value="1"/>
</dbReference>
<dbReference type="SUPFAM" id="SSF141072">
    <property type="entry name" value="CalX-like"/>
    <property type="match status" value="1"/>
</dbReference>
<keyword evidence="4" id="KW-1185">Reference proteome</keyword>
<accession>A0A934VBC3</accession>
<gene>
    <name evidence="3" type="ORF">JIN81_09405</name>
</gene>
<dbReference type="InterPro" id="IPR037524">
    <property type="entry name" value="PA14/GLEYA"/>
</dbReference>
<dbReference type="EMBL" id="JAENII010000006">
    <property type="protein sequence ID" value="MBK1827238.1"/>
    <property type="molecule type" value="Genomic_DNA"/>
</dbReference>
<feature type="region of interest" description="Disordered" evidence="1">
    <location>
        <begin position="1574"/>
        <end position="1609"/>
    </location>
</feature>
<proteinExistence type="predicted"/>
<sequence length="1651" mass="179682">MIDRWGASFGCILLPCALWLGAGSARLHAIVPADLDTDSDALADTWEFKHFGGLGHMEGGPLDDPDGDGCNNLAESEANTDPNDPGDCFEVVDFQFEPDEAVFSWSSSFAKKYELQISNDLATWNDIESVATQAMAFRGTGGVLTVDFSEPAAPKVTGAVTRHLWNGLTSIPADLDGHFAALVSGDPDGDGTQWQPALGSAEEDGDGYSACVSGYLTPSESGSFSFSLSSRGPSVFRLYADETQNEVIAECVVEVNDLTQAGALEDPGQSVSGVTLVAGTRYRLEALHVHDTGMDHFGVSWSGPGLTGTVPVAGAVLSPIESMTSHNAAALLTGADLAFGRVRAHGPLSGEDFDADGDGIDDATESDKALEAFGFDPFDSNGTGSGDDGARLVELLAFDPLSDKEEVTAMAVDAEAIELLDPPLLQGDIVDLGALGPMSGASTDKIRFRISRSAGLHPVTVAYDLAGATVGDGTEASAVAGSDFTAVELPSGQMADGTITIPAGTGSVDIEVTVLKDPIHEYPETVSCTILGGSPDYDPAPASALAKAQIIDMPPHVNILFVGAYEEDFNAVAGSTAANGSVSGYLKGDKRTFILRNDNFGNLSSAQVDTHFHKEIDANTGSPPIHDIVESSGNALLGHYLTYDWDLTETQTVTPIPGPGSPSRQTIIDSLFNQNGQTRIYINLHTDNNAAGEVMAFLEPATGSIDPPEPPADPPALAKLEGAALEREIVRFLNQATFGVAWEDVEAIRDAIVDERTTGGNPEYHRTEEFAKWIEDQCKMQQTYILDYNLAADFMEFNLRGLWDPNEWNDWTEGSPDGHNEGDPEVAGDGDPDVESLPTSWPYIDRSLTSGPAPGMPDSHPHFWANQWYPVGRFPTDTDWIGWMDDNPERVKRNLGNNGPRERNRRRAHWMMMINAKDQLRHKWGFAIQQIMVVSDNLGSINDRAYAASNYQDMLNYYGLPSDRNKDGSLGLDEQVYFRDILGWVNWSPVMGTWLSSIKNRAAYDSDGDGVIDVYPDENLARENMQLFSIGLFNLWEDGSLQLKAGDDPNTPPGASSTYTNDDIQEFARVLTGQSFSRRTLNNRSATIGWDFRGYREGSHGWGIEISGPFADGGDVFDTINDHGDGDQQDGDDGITYNTSFTLGNGNRWVGHEWNYPMRMFGYQTISGVRVPYHDLGVKTIVGGRVIDNTGLLVEEGDSYTEASMIAMGVADIEAAMDWLGGKVDGSTTSDFSGSAGDPDASHGSTPAFISRRLIQRMVTSNPSSAYLYRVSKAFKESEGNMLEVCKAVLLDPEARDPELAEGRDLNADGDFVDPGEQAPSDTFGMKKSPMEAFIQILRTFEAHSLLPLTEDPTKPPFSLPPYNGNWPVVDGDYDPGIYPTSPFTDLHEVPYIAEYGYPAAQAENFRFNCLYQIKDTSDDLSMSPFSQETVFNFYLPDFTTGVVQAAALVAPELQLATEAQVVQHHNYIRDYVWDWDSSRDDRDDGEDVDELGGSSRNQREAFGLTVPANDDQGTDVDHHDRIRIDFERWAELFYADGLVDVDGRTANSLEAEAMVDEIDRRMTGGLLKLKYPYDESDDEDPFKDGITDRAPNAGDGDLENDQNDGRNPREWIIHAVADSYGDGDTEAERRDKFRLALYLISQSPEFLVKK</sequence>
<feature type="compositionally biased region" description="Acidic residues" evidence="1">
    <location>
        <begin position="823"/>
        <end position="834"/>
    </location>
</feature>
<organism evidence="3 4">
    <name type="scientific">Haloferula rosea</name>
    <dbReference type="NCBI Taxonomy" id="490093"/>
    <lineage>
        <taxon>Bacteria</taxon>
        <taxon>Pseudomonadati</taxon>
        <taxon>Verrucomicrobiota</taxon>
        <taxon>Verrucomicrobiia</taxon>
        <taxon>Verrucomicrobiales</taxon>
        <taxon>Verrucomicrobiaceae</taxon>
        <taxon>Haloferula</taxon>
    </lineage>
</organism>
<dbReference type="Gene3D" id="2.60.40.2030">
    <property type="match status" value="1"/>
</dbReference>
<evidence type="ECO:0000313" key="3">
    <source>
        <dbReference type="EMBL" id="MBK1827238.1"/>
    </source>
</evidence>
<dbReference type="PROSITE" id="PS51820">
    <property type="entry name" value="PA14"/>
    <property type="match status" value="1"/>
</dbReference>
<evidence type="ECO:0000259" key="2">
    <source>
        <dbReference type="PROSITE" id="PS51820"/>
    </source>
</evidence>
<protein>
    <submittedName>
        <fullName evidence="3">DUF1800 family protein</fullName>
    </submittedName>
</protein>
<evidence type="ECO:0000256" key="1">
    <source>
        <dbReference type="SAM" id="MobiDB-lite"/>
    </source>
</evidence>
<dbReference type="InterPro" id="IPR014917">
    <property type="entry name" value="DUF1800"/>
</dbReference>
<reference evidence="3" key="1">
    <citation type="submission" date="2021-01" db="EMBL/GenBank/DDBJ databases">
        <title>Modified the classification status of verrucomicrobia.</title>
        <authorList>
            <person name="Feng X."/>
        </authorList>
    </citation>
    <scope>NUCLEOTIDE SEQUENCE</scope>
    <source>
        <strain evidence="3">KCTC 22201</strain>
    </source>
</reference>
<name>A0A934VBC3_9BACT</name>